<keyword evidence="9" id="KW-0413">Isomerase</keyword>
<dbReference type="Proteomes" id="UP000469890">
    <property type="component" value="Unassembled WGS sequence"/>
</dbReference>
<dbReference type="InterPro" id="IPR039900">
    <property type="entry name" value="Pat1-like"/>
</dbReference>
<feature type="region of interest" description="Disordered" evidence="7">
    <location>
        <begin position="282"/>
        <end position="315"/>
    </location>
</feature>
<feature type="domain" description="mRNA decay factor PAT1" evidence="8">
    <location>
        <begin position="4"/>
        <end position="174"/>
    </location>
</feature>
<proteinExistence type="inferred from homology"/>
<evidence type="ECO:0000256" key="6">
    <source>
        <dbReference type="ARBA" id="ARBA00023242"/>
    </source>
</evidence>
<feature type="region of interest" description="Disordered" evidence="7">
    <location>
        <begin position="397"/>
        <end position="423"/>
    </location>
</feature>
<evidence type="ECO:0000256" key="1">
    <source>
        <dbReference type="ARBA" id="ARBA00004123"/>
    </source>
</evidence>
<evidence type="ECO:0000313" key="9">
    <source>
        <dbReference type="EMBL" id="KAF1807278.1"/>
    </source>
</evidence>
<feature type="region of interest" description="Disordered" evidence="7">
    <location>
        <begin position="183"/>
        <end position="243"/>
    </location>
</feature>
<dbReference type="PANTHER" id="PTHR21551">
    <property type="entry name" value="TOPOISOMERASE II-ASSOCIATED PROTEIN PAT1"/>
    <property type="match status" value="1"/>
</dbReference>
<dbReference type="AlphaFoldDB" id="A0A8H4BRQ8"/>
<evidence type="ECO:0000256" key="4">
    <source>
        <dbReference type="ARBA" id="ARBA00022490"/>
    </source>
</evidence>
<protein>
    <submittedName>
        <fullName evidence="9">Topoisomerase II-associated protein PAT1-domain-containing protein</fullName>
    </submittedName>
</protein>
<organism evidence="9 10">
    <name type="scientific">Mucor circinelloides f. lusitanicus</name>
    <name type="common">Mucor racemosus var. lusitanicus</name>
    <dbReference type="NCBI Taxonomy" id="29924"/>
    <lineage>
        <taxon>Eukaryota</taxon>
        <taxon>Fungi</taxon>
        <taxon>Fungi incertae sedis</taxon>
        <taxon>Mucoromycota</taxon>
        <taxon>Mucoromycotina</taxon>
        <taxon>Mucoromycetes</taxon>
        <taxon>Mucorales</taxon>
        <taxon>Mucorineae</taxon>
        <taxon>Mucoraceae</taxon>
        <taxon>Mucor</taxon>
    </lineage>
</organism>
<dbReference type="EMBL" id="JAAECE010000001">
    <property type="protein sequence ID" value="KAF1807278.1"/>
    <property type="molecule type" value="Genomic_DNA"/>
</dbReference>
<feature type="compositionally biased region" description="Low complexity" evidence="7">
    <location>
        <begin position="404"/>
        <end position="413"/>
    </location>
</feature>
<dbReference type="Pfam" id="PF09770">
    <property type="entry name" value="PAT1"/>
    <property type="match status" value="2"/>
</dbReference>
<dbReference type="GO" id="GO:0005634">
    <property type="term" value="C:nucleus"/>
    <property type="evidence" value="ECO:0007669"/>
    <property type="project" value="UniProtKB-SubCell"/>
</dbReference>
<sequence length="847" mass="94902">MGDSFFGFNTNLPPLSEDEFLALKKQGKNSNNRNDQSQNYDHIDADVYDFATLRQELGVNEHDDFQDEEDDGLGDQLIEEGDDVNDLTFGDAPVGKDFDFSGNTQRFSNGISEEEAFYAKRKAYEDQQANQGGFRNPWAATPSRQPVSSSGIGRNFGEASPMAPSKSIWGNFSSGLSPADNTGFSSLSGSQNSLSPFANASRRPQQQQQQPQFVGGMSPTTSAGFQQQQLHHQQQQQQQQRRPVTLEDIEADMRQQAANRYRNESPMNNGKGLNLAELEATLQQQQHQHQQQHQVQPQGQPQGEHGIPPFGFAQPDPMQILAMKQQQELKEQQLSLAREMKRREHHRKSQYDGLMTDHDKMYVNRIQLSQLASGDPYADDFYYQVYSSLRQRAGLPLQSSLPQNAANNTAEGNRNGRRREENTMQRMHQQLQRIVNDAKRRPKQTQVSLEGALGKITSLTVRNPRQVLQVPSSNNSESTATTAANATAASTAAAGSPEAANKPVSVKPSATVDKRHVLKITEDMYTIVLELEQMRRQGPPQARHEDEQDEKERIEAFNQKYAAKVEKLWQTLRLTEVSETPFLVSLLSIAKGKKLIPRIVRQLNHDQNLALLTVFIGNFSRLQVCRHVIYPGTAVANVDEAKKQQFVNFEDVELFMNATAPPLLAFIAEAPLRIVDGLLHLLLDKNDILAVAQTKPGLAFLTMLLSRAEILKQGGGSLQGLAPPTPEEMNRWQELYGNLFNTLKGRYLTIFPSLYYLVPLNPNTPMMQLSLAVDDMYVWQFLAAMAVGASMDQQHILVTEVRDRVMDNIVLAKRNRLPLDQASHRISNVNLFLHALGLDASQVSVPL</sequence>
<feature type="region of interest" description="Disordered" evidence="7">
    <location>
        <begin position="128"/>
        <end position="159"/>
    </location>
</feature>
<dbReference type="PANTHER" id="PTHR21551:SF0">
    <property type="entry name" value="PROTEIN ASSOCIATED WITH TOPO II RELATED-1, ISOFORM A"/>
    <property type="match status" value="1"/>
</dbReference>
<reference evidence="9 10" key="1">
    <citation type="submission" date="2019-09" db="EMBL/GenBank/DDBJ databases">
        <authorList>
            <consortium name="DOE Joint Genome Institute"/>
            <person name="Mondo S.J."/>
            <person name="Navarro-Mendoza M.I."/>
            <person name="Perez-Arques C."/>
            <person name="Panchal S."/>
            <person name="Nicolas F.E."/>
            <person name="Ganguly P."/>
            <person name="Pangilinan J."/>
            <person name="Grigoriev I."/>
            <person name="Heitman J."/>
            <person name="Sanya K."/>
            <person name="Garre V."/>
        </authorList>
    </citation>
    <scope>NUCLEOTIDE SEQUENCE [LARGE SCALE GENOMIC DNA]</scope>
    <source>
        <strain evidence="9 10">MU402</strain>
    </source>
</reference>
<keyword evidence="5" id="KW-0694">RNA-binding</keyword>
<feature type="compositionally biased region" description="Polar residues" evidence="7">
    <location>
        <begin position="142"/>
        <end position="152"/>
    </location>
</feature>
<feature type="compositionally biased region" description="Low complexity" evidence="7">
    <location>
        <begin position="226"/>
        <end position="240"/>
    </location>
</feature>
<feature type="compositionally biased region" description="Low complexity" evidence="7">
    <location>
        <begin position="471"/>
        <end position="501"/>
    </location>
</feature>
<evidence type="ECO:0000259" key="8">
    <source>
        <dbReference type="Pfam" id="PF09770"/>
    </source>
</evidence>
<comment type="caution">
    <text evidence="9">The sequence shown here is derived from an EMBL/GenBank/DDBJ whole genome shotgun (WGS) entry which is preliminary data.</text>
</comment>
<keyword evidence="4" id="KW-0963">Cytoplasm</keyword>
<dbReference type="InterPro" id="IPR019167">
    <property type="entry name" value="PAT1_dom"/>
</dbReference>
<evidence type="ECO:0000256" key="2">
    <source>
        <dbReference type="ARBA" id="ARBA00004201"/>
    </source>
</evidence>
<accession>A0A8H4BRQ8</accession>
<dbReference type="GO" id="GO:0016853">
    <property type="term" value="F:isomerase activity"/>
    <property type="evidence" value="ECO:0007669"/>
    <property type="project" value="UniProtKB-KW"/>
</dbReference>
<feature type="domain" description="mRNA decay factor PAT1" evidence="8">
    <location>
        <begin position="202"/>
        <end position="840"/>
    </location>
</feature>
<keyword evidence="6" id="KW-0539">Nucleus</keyword>
<comment type="subcellular location">
    <subcellularLocation>
        <location evidence="2">Cytoplasm</location>
        <location evidence="2">P-body</location>
    </subcellularLocation>
    <subcellularLocation>
        <location evidence="1">Nucleus</location>
    </subcellularLocation>
</comment>
<evidence type="ECO:0000256" key="5">
    <source>
        <dbReference type="ARBA" id="ARBA00022884"/>
    </source>
</evidence>
<dbReference type="GO" id="GO:0000290">
    <property type="term" value="P:deadenylation-dependent decapping of nuclear-transcribed mRNA"/>
    <property type="evidence" value="ECO:0007669"/>
    <property type="project" value="InterPro"/>
</dbReference>
<feature type="region of interest" description="Disordered" evidence="7">
    <location>
        <begin position="464"/>
        <end position="509"/>
    </location>
</feature>
<comment type="similarity">
    <text evidence="3">Belongs to the PAT1 family.</text>
</comment>
<evidence type="ECO:0000256" key="3">
    <source>
        <dbReference type="ARBA" id="ARBA00009138"/>
    </source>
</evidence>
<dbReference type="GO" id="GO:0000932">
    <property type="term" value="C:P-body"/>
    <property type="evidence" value="ECO:0007669"/>
    <property type="project" value="UniProtKB-SubCell"/>
</dbReference>
<evidence type="ECO:0000313" key="10">
    <source>
        <dbReference type="Proteomes" id="UP000469890"/>
    </source>
</evidence>
<dbReference type="GO" id="GO:0033962">
    <property type="term" value="P:P-body assembly"/>
    <property type="evidence" value="ECO:0007669"/>
    <property type="project" value="TreeGrafter"/>
</dbReference>
<name>A0A8H4BRQ8_MUCCL</name>
<feature type="compositionally biased region" description="Low complexity" evidence="7">
    <location>
        <begin position="283"/>
        <end position="309"/>
    </location>
</feature>
<feature type="compositionally biased region" description="Low complexity" evidence="7">
    <location>
        <begin position="185"/>
        <end position="195"/>
    </location>
</feature>
<dbReference type="GO" id="GO:0003723">
    <property type="term" value="F:RNA binding"/>
    <property type="evidence" value="ECO:0007669"/>
    <property type="project" value="UniProtKB-KW"/>
</dbReference>
<evidence type="ECO:0000256" key="7">
    <source>
        <dbReference type="SAM" id="MobiDB-lite"/>
    </source>
</evidence>
<gene>
    <name evidence="9" type="ORF">FB192DRAFT_1318003</name>
</gene>